<organism evidence="1 2">
    <name type="scientific">Lawsonibacter hominis</name>
    <dbReference type="NCBI Taxonomy" id="2763053"/>
    <lineage>
        <taxon>Bacteria</taxon>
        <taxon>Bacillati</taxon>
        <taxon>Bacillota</taxon>
        <taxon>Clostridia</taxon>
        <taxon>Eubacteriales</taxon>
        <taxon>Oscillospiraceae</taxon>
        <taxon>Lawsonibacter</taxon>
    </lineage>
</organism>
<dbReference type="AlphaFoldDB" id="A0A8J6JIF1"/>
<name>A0A8J6JIF1_9FIRM</name>
<dbReference type="Proteomes" id="UP000661435">
    <property type="component" value="Unassembled WGS sequence"/>
</dbReference>
<protein>
    <submittedName>
        <fullName evidence="1">AAA family ATPase</fullName>
    </submittedName>
</protein>
<dbReference type="SUPFAM" id="SSF52540">
    <property type="entry name" value="P-loop containing nucleoside triphosphate hydrolases"/>
    <property type="match status" value="1"/>
</dbReference>
<sequence length="210" mass="23414">MGIPVMIYGQSGSGKSTSLRGFSPEEVCVVNVSGKPLPFKSKIKTYNCDDYMKIDTAIRSAPANAIVIDDATYLMTNEFMRGAKTTGYQKFTDMALNFWTLIQTAIRLPDGKVVYFMGHVDLDANGNEKFKTIGKLLDEKVTLEGLFTIVLKTVVTDGKYQFSTQTNGMDTVKSPLGMFQDRLIDNDLKAVDTAIREYWGLAPLNYKEEK</sequence>
<comment type="caution">
    <text evidence="1">The sequence shown here is derived from an EMBL/GenBank/DDBJ whole genome shotgun (WGS) entry which is preliminary data.</text>
</comment>
<accession>A0A8J6JIF1</accession>
<evidence type="ECO:0000313" key="2">
    <source>
        <dbReference type="Proteomes" id="UP000661435"/>
    </source>
</evidence>
<reference evidence="1" key="1">
    <citation type="submission" date="2020-08" db="EMBL/GenBank/DDBJ databases">
        <title>Genome public.</title>
        <authorList>
            <person name="Liu C."/>
            <person name="Sun Q."/>
        </authorList>
    </citation>
    <scope>NUCLEOTIDE SEQUENCE</scope>
    <source>
        <strain evidence="1">NSJ-51</strain>
    </source>
</reference>
<gene>
    <name evidence="1" type="ORF">H8S57_16350</name>
</gene>
<dbReference type="RefSeq" id="WP_186909031.1">
    <property type="nucleotide sequence ID" value="NZ_JACOPP010000051.1"/>
</dbReference>
<keyword evidence="2" id="KW-1185">Reference proteome</keyword>
<evidence type="ECO:0000313" key="1">
    <source>
        <dbReference type="EMBL" id="MBC5735269.1"/>
    </source>
</evidence>
<proteinExistence type="predicted"/>
<dbReference type="EMBL" id="JACOPP010000051">
    <property type="protein sequence ID" value="MBC5735269.1"/>
    <property type="molecule type" value="Genomic_DNA"/>
</dbReference>
<dbReference type="InterPro" id="IPR027417">
    <property type="entry name" value="P-loop_NTPase"/>
</dbReference>